<dbReference type="PRINTS" id="PR00237">
    <property type="entry name" value="GPCRRHODOPSN"/>
</dbReference>
<gene>
    <name evidence="15" type="ORF">NDU88_005504</name>
</gene>
<dbReference type="SMART" id="SM01381">
    <property type="entry name" value="7TM_GPCR_Srsx"/>
    <property type="match status" value="1"/>
</dbReference>
<dbReference type="PROSITE" id="PS50262">
    <property type="entry name" value="G_PROTEIN_RECEP_F1_2"/>
    <property type="match status" value="1"/>
</dbReference>
<evidence type="ECO:0000256" key="5">
    <source>
        <dbReference type="ARBA" id="ARBA00023040"/>
    </source>
</evidence>
<dbReference type="GO" id="GO:0004994">
    <property type="term" value="F:somatostatin receptor activity"/>
    <property type="evidence" value="ECO:0007669"/>
    <property type="project" value="InterPro"/>
</dbReference>
<keyword evidence="2" id="KW-1003">Cell membrane</keyword>
<dbReference type="GO" id="GO:0042923">
    <property type="term" value="F:neuropeptide binding"/>
    <property type="evidence" value="ECO:0007669"/>
    <property type="project" value="TreeGrafter"/>
</dbReference>
<dbReference type="PANTHER" id="PTHR24229:SF42">
    <property type="entry name" value="SOMATOSTATIN RECEPTOR TYPE 3"/>
    <property type="match status" value="1"/>
</dbReference>
<keyword evidence="8 11" id="KW-0675">Receptor</keyword>
<evidence type="ECO:0000256" key="3">
    <source>
        <dbReference type="ARBA" id="ARBA00022692"/>
    </source>
</evidence>
<protein>
    <recommendedName>
        <fullName evidence="14">G-protein coupled receptors family 1 profile domain-containing protein</fullName>
    </recommendedName>
</protein>
<comment type="similarity">
    <text evidence="11">Belongs to the G-protein coupled receptor 1 family.</text>
</comment>
<evidence type="ECO:0000256" key="12">
    <source>
        <dbReference type="SAM" id="MobiDB-lite"/>
    </source>
</evidence>
<feature type="transmembrane region" description="Helical" evidence="13">
    <location>
        <begin position="81"/>
        <end position="104"/>
    </location>
</feature>
<dbReference type="PANTHER" id="PTHR24229">
    <property type="entry name" value="NEUROPEPTIDES RECEPTOR"/>
    <property type="match status" value="1"/>
</dbReference>
<feature type="transmembrane region" description="Helical" evidence="13">
    <location>
        <begin position="44"/>
        <end position="69"/>
    </location>
</feature>
<reference evidence="15" key="1">
    <citation type="journal article" date="2022" name="bioRxiv">
        <title>Sequencing and chromosome-scale assembly of the giantPleurodeles waltlgenome.</title>
        <authorList>
            <person name="Brown T."/>
            <person name="Elewa A."/>
            <person name="Iarovenko S."/>
            <person name="Subramanian E."/>
            <person name="Araus A.J."/>
            <person name="Petzold A."/>
            <person name="Susuki M."/>
            <person name="Suzuki K.-i.T."/>
            <person name="Hayashi T."/>
            <person name="Toyoda A."/>
            <person name="Oliveira C."/>
            <person name="Osipova E."/>
            <person name="Leigh N.D."/>
            <person name="Simon A."/>
            <person name="Yun M.H."/>
        </authorList>
    </citation>
    <scope>NUCLEOTIDE SEQUENCE</scope>
    <source>
        <strain evidence="15">20211129_DDA</strain>
        <tissue evidence="15">Liver</tissue>
    </source>
</reference>
<evidence type="ECO:0000256" key="1">
    <source>
        <dbReference type="ARBA" id="ARBA00004651"/>
    </source>
</evidence>
<feature type="region of interest" description="Disordered" evidence="12">
    <location>
        <begin position="337"/>
        <end position="386"/>
    </location>
</feature>
<evidence type="ECO:0000256" key="7">
    <source>
        <dbReference type="ARBA" id="ARBA00023157"/>
    </source>
</evidence>
<dbReference type="InterPro" id="IPR001184">
    <property type="entry name" value="Somatstn_rcpt_5"/>
</dbReference>
<evidence type="ECO:0000256" key="4">
    <source>
        <dbReference type="ARBA" id="ARBA00022989"/>
    </source>
</evidence>
<evidence type="ECO:0000256" key="13">
    <source>
        <dbReference type="SAM" id="Phobius"/>
    </source>
</evidence>
<dbReference type="FunFam" id="1.20.1070.10:FF:000039">
    <property type="entry name" value="somatostatin receptor type 2"/>
    <property type="match status" value="1"/>
</dbReference>
<dbReference type="GO" id="GO:0005886">
    <property type="term" value="C:plasma membrane"/>
    <property type="evidence" value="ECO:0007669"/>
    <property type="project" value="UniProtKB-SubCell"/>
</dbReference>
<evidence type="ECO:0000256" key="11">
    <source>
        <dbReference type="RuleBase" id="RU000688"/>
    </source>
</evidence>
<dbReference type="InterPro" id="IPR000586">
    <property type="entry name" value="Somatstn_rcpt"/>
</dbReference>
<evidence type="ECO:0000256" key="9">
    <source>
        <dbReference type="ARBA" id="ARBA00023180"/>
    </source>
</evidence>
<evidence type="ECO:0000259" key="14">
    <source>
        <dbReference type="PROSITE" id="PS50262"/>
    </source>
</evidence>
<feature type="transmembrane region" description="Helical" evidence="13">
    <location>
        <begin position="164"/>
        <end position="183"/>
    </location>
</feature>
<dbReference type="GO" id="GO:0043005">
    <property type="term" value="C:neuron projection"/>
    <property type="evidence" value="ECO:0007669"/>
    <property type="project" value="TreeGrafter"/>
</dbReference>
<evidence type="ECO:0000256" key="10">
    <source>
        <dbReference type="ARBA" id="ARBA00023224"/>
    </source>
</evidence>
<dbReference type="Proteomes" id="UP001066276">
    <property type="component" value="Chromosome 4_1"/>
</dbReference>
<comment type="subcellular location">
    <subcellularLocation>
        <location evidence="1">Cell membrane</location>
        <topology evidence="1">Multi-pass membrane protein</topology>
    </subcellularLocation>
</comment>
<dbReference type="CDD" id="cd15972">
    <property type="entry name" value="7tmA_SSTR3"/>
    <property type="match status" value="1"/>
</dbReference>
<keyword evidence="10 11" id="KW-0807">Transducer</keyword>
<keyword evidence="5 11" id="KW-0297">G-protein coupled receptor</keyword>
<feature type="transmembrane region" description="Helical" evidence="13">
    <location>
        <begin position="124"/>
        <end position="143"/>
    </location>
</feature>
<sequence>MNLTALCLPTLLAYDDGGNSSTLGEHTITNSSVVASPATYLRTILIPLVYLVVCVVGLGGNTLVIYVVLRYSVTESVTNVYILNLALADELFMLGLPFLAVQNAVSYWPFGSLMCRLVMTVDGINQFTSIFCLTVMSVDRYLAVVHPVKSCRWRRPQVAKVVNASVWLLSFLVVLPVVIFSDVPRGMNTCHIEWPEPASVWRASFIIYTSALGFFTPLLVICLCYFLIILKLRSSGRKVQVASSKRKKSEQKVTRMVVIVVLVFVLCWLPFYVLNIINVVDPLPNDQSLFGLYFFVVVLSYANSCANPVIYGFLSYRFKQAFRRVLLRSSRRVENEEEATFPQQEGNGVRGEEASEVSKISQNGNGADMLPATSTGEAKQKPLPEELVSLEKANMLEISYL</sequence>
<dbReference type="PRINTS" id="PR00591">
    <property type="entry name" value="SOMATOSTTN5R"/>
</dbReference>
<feature type="domain" description="G-protein coupled receptors family 1 profile" evidence="14">
    <location>
        <begin position="60"/>
        <end position="311"/>
    </location>
</feature>
<keyword evidence="7" id="KW-1015">Disulfide bond</keyword>
<evidence type="ECO:0000256" key="8">
    <source>
        <dbReference type="ARBA" id="ARBA00023170"/>
    </source>
</evidence>
<comment type="caution">
    <text evidence="15">The sequence shown here is derived from an EMBL/GenBank/DDBJ whole genome shotgun (WGS) entry which is preliminary data.</text>
</comment>
<dbReference type="SUPFAM" id="SSF81321">
    <property type="entry name" value="Family A G protein-coupled receptor-like"/>
    <property type="match status" value="1"/>
</dbReference>
<dbReference type="InterPro" id="IPR017452">
    <property type="entry name" value="GPCR_Rhodpsn_7TM"/>
</dbReference>
<feature type="transmembrane region" description="Helical" evidence="13">
    <location>
        <begin position="203"/>
        <end position="232"/>
    </location>
</feature>
<dbReference type="EMBL" id="JANPWB010000007">
    <property type="protein sequence ID" value="KAJ1173678.1"/>
    <property type="molecule type" value="Genomic_DNA"/>
</dbReference>
<dbReference type="AlphaFoldDB" id="A0AAV7TCS0"/>
<proteinExistence type="inferred from homology"/>
<dbReference type="InterPro" id="IPR000276">
    <property type="entry name" value="GPCR_Rhodpsn"/>
</dbReference>
<keyword evidence="16" id="KW-1185">Reference proteome</keyword>
<evidence type="ECO:0000256" key="6">
    <source>
        <dbReference type="ARBA" id="ARBA00023136"/>
    </source>
</evidence>
<dbReference type="PROSITE" id="PS00237">
    <property type="entry name" value="G_PROTEIN_RECEP_F1_1"/>
    <property type="match status" value="1"/>
</dbReference>
<evidence type="ECO:0000256" key="2">
    <source>
        <dbReference type="ARBA" id="ARBA00022475"/>
    </source>
</evidence>
<evidence type="ECO:0000313" key="16">
    <source>
        <dbReference type="Proteomes" id="UP001066276"/>
    </source>
</evidence>
<keyword evidence="9" id="KW-0325">Glycoprotein</keyword>
<dbReference type="Pfam" id="PF00001">
    <property type="entry name" value="7tm_1"/>
    <property type="match status" value="1"/>
</dbReference>
<name>A0AAV7TCS0_PLEWA</name>
<feature type="transmembrane region" description="Helical" evidence="13">
    <location>
        <begin position="253"/>
        <end position="272"/>
    </location>
</feature>
<organism evidence="15 16">
    <name type="scientific">Pleurodeles waltl</name>
    <name type="common">Iberian ribbed newt</name>
    <dbReference type="NCBI Taxonomy" id="8319"/>
    <lineage>
        <taxon>Eukaryota</taxon>
        <taxon>Metazoa</taxon>
        <taxon>Chordata</taxon>
        <taxon>Craniata</taxon>
        <taxon>Vertebrata</taxon>
        <taxon>Euteleostomi</taxon>
        <taxon>Amphibia</taxon>
        <taxon>Batrachia</taxon>
        <taxon>Caudata</taxon>
        <taxon>Salamandroidea</taxon>
        <taxon>Salamandridae</taxon>
        <taxon>Pleurodelinae</taxon>
        <taxon>Pleurodeles</taxon>
    </lineage>
</organism>
<keyword evidence="6 13" id="KW-0472">Membrane</keyword>
<keyword evidence="3 11" id="KW-0812">Transmembrane</keyword>
<evidence type="ECO:0000313" key="15">
    <source>
        <dbReference type="EMBL" id="KAJ1173678.1"/>
    </source>
</evidence>
<dbReference type="Gene3D" id="1.20.1070.10">
    <property type="entry name" value="Rhodopsin 7-helix transmembrane proteins"/>
    <property type="match status" value="1"/>
</dbReference>
<keyword evidence="4 13" id="KW-1133">Transmembrane helix</keyword>
<feature type="transmembrane region" description="Helical" evidence="13">
    <location>
        <begin position="292"/>
        <end position="314"/>
    </location>
</feature>
<accession>A0AAV7TCS0</accession>
<dbReference type="PRINTS" id="PR00246">
    <property type="entry name" value="SOMATOSTATNR"/>
</dbReference>